<sequence>MSGPPPLPWFAFALSLSPDVARERLRNLPVLPLPDGELAEALDVDLLYDAQAAEWGGRVARLVDAPGRKVLGLLRRMPAHTWTVVARLESALAQAAEERMVRVRTASGATLSARAFTPPAPGQAPQGVVSVAFLEAHARAAERAFLPAAYVERLQAEARIVQTVQRAQADRIR</sequence>
<dbReference type="PATRIC" id="fig|394096.3.peg.3983"/>
<dbReference type="AlphaFoldDB" id="A0A085WLZ3"/>
<accession>A0A085WLZ3</accession>
<organism evidence="1 2">
    <name type="scientific">Hyalangium minutum</name>
    <dbReference type="NCBI Taxonomy" id="394096"/>
    <lineage>
        <taxon>Bacteria</taxon>
        <taxon>Pseudomonadati</taxon>
        <taxon>Myxococcota</taxon>
        <taxon>Myxococcia</taxon>
        <taxon>Myxococcales</taxon>
        <taxon>Cystobacterineae</taxon>
        <taxon>Archangiaceae</taxon>
        <taxon>Hyalangium</taxon>
    </lineage>
</organism>
<dbReference type="STRING" id="394096.DB31_7943"/>
<dbReference type="Proteomes" id="UP000028725">
    <property type="component" value="Unassembled WGS sequence"/>
</dbReference>
<gene>
    <name evidence="1" type="ORF">DB31_7943</name>
</gene>
<comment type="caution">
    <text evidence="1">The sequence shown here is derived from an EMBL/GenBank/DDBJ whole genome shotgun (WGS) entry which is preliminary data.</text>
</comment>
<keyword evidence="2" id="KW-1185">Reference proteome</keyword>
<protein>
    <submittedName>
        <fullName evidence="1">Uncharacterized protein</fullName>
    </submittedName>
</protein>
<proteinExistence type="predicted"/>
<dbReference type="Pfam" id="PF13772">
    <property type="entry name" value="AIG2_2"/>
    <property type="match status" value="1"/>
</dbReference>
<dbReference type="OrthoDB" id="5292660at2"/>
<dbReference type="EMBL" id="JMCB01000006">
    <property type="protein sequence ID" value="KFE68706.1"/>
    <property type="molecule type" value="Genomic_DNA"/>
</dbReference>
<dbReference type="Gene3D" id="3.10.490.10">
    <property type="entry name" value="Gamma-glutamyl cyclotransferase-like"/>
    <property type="match status" value="1"/>
</dbReference>
<evidence type="ECO:0000313" key="1">
    <source>
        <dbReference type="EMBL" id="KFE68706.1"/>
    </source>
</evidence>
<evidence type="ECO:0000313" key="2">
    <source>
        <dbReference type="Proteomes" id="UP000028725"/>
    </source>
</evidence>
<reference evidence="1 2" key="1">
    <citation type="submission" date="2014-04" db="EMBL/GenBank/DDBJ databases">
        <title>Genome assembly of Hyalangium minutum DSM 14724.</title>
        <authorList>
            <person name="Sharma G."/>
            <person name="Subramanian S."/>
        </authorList>
    </citation>
    <scope>NUCLEOTIDE SEQUENCE [LARGE SCALE GENOMIC DNA]</scope>
    <source>
        <strain evidence="1 2">DSM 14724</strain>
    </source>
</reference>
<dbReference type="RefSeq" id="WP_044189678.1">
    <property type="nucleotide sequence ID" value="NZ_JMCB01000006.1"/>
</dbReference>
<name>A0A085WLZ3_9BACT</name>